<dbReference type="Proteomes" id="UP000235728">
    <property type="component" value="Unassembled WGS sequence"/>
</dbReference>
<evidence type="ECO:0000313" key="2">
    <source>
        <dbReference type="EMBL" id="PMB68324.1"/>
    </source>
</evidence>
<evidence type="ECO:0000313" key="3">
    <source>
        <dbReference type="Proteomes" id="UP000235728"/>
    </source>
</evidence>
<reference evidence="1 3" key="1">
    <citation type="journal article" date="2016" name="Appl. Microbiol. Biotechnol.">
        <title>Characterization of T-DNA insertion mutants with decreased virulence in the entomopathogenic fungus Beauveria bassiana JEF-007.</title>
        <authorList>
            <person name="Kim S."/>
            <person name="Lee S.J."/>
            <person name="Nai Y.S."/>
            <person name="Yu J.S."/>
            <person name="Lee M.R."/>
            <person name="Yang Y.T."/>
            <person name="Kim J.S."/>
        </authorList>
    </citation>
    <scope>NUCLEOTIDE SEQUENCE [LARGE SCALE GENOMIC DNA]</scope>
    <source>
        <strain evidence="1 3">JEF-007</strain>
    </source>
</reference>
<dbReference type="AlphaFoldDB" id="A0A2N6N7T7"/>
<proteinExistence type="predicted"/>
<name>A0A2N6N7T7_BEABA</name>
<comment type="caution">
    <text evidence="1">The sequence shown here is derived from an EMBL/GenBank/DDBJ whole genome shotgun (WGS) entry which is preliminary data.</text>
</comment>
<dbReference type="EMBL" id="MRVG01000005">
    <property type="protein sequence ID" value="PMB68324.1"/>
    <property type="molecule type" value="Genomic_DNA"/>
</dbReference>
<gene>
    <name evidence="2" type="ORF">BM221_004898</name>
    <name evidence="1" type="ORF">BM221_010848</name>
</gene>
<protein>
    <submittedName>
        <fullName evidence="1">Uncharacterized protein</fullName>
    </submittedName>
</protein>
<organism evidence="1 3">
    <name type="scientific">Beauveria bassiana</name>
    <name type="common">White muscardine disease fungus</name>
    <name type="synonym">Tritirachium shiotae</name>
    <dbReference type="NCBI Taxonomy" id="176275"/>
    <lineage>
        <taxon>Eukaryota</taxon>
        <taxon>Fungi</taxon>
        <taxon>Dikarya</taxon>
        <taxon>Ascomycota</taxon>
        <taxon>Pezizomycotina</taxon>
        <taxon>Sordariomycetes</taxon>
        <taxon>Hypocreomycetidae</taxon>
        <taxon>Hypocreales</taxon>
        <taxon>Cordycipitaceae</taxon>
        <taxon>Beauveria</taxon>
    </lineage>
</organism>
<dbReference type="EMBL" id="MRVG01000028">
    <property type="protein sequence ID" value="PMB63335.1"/>
    <property type="molecule type" value="Genomic_DNA"/>
</dbReference>
<accession>A0A2N6N7T7</accession>
<sequence length="59" mass="6612">MATPQQVRNHFKDDLITWRVPSSDGIVQLSKPKRGQVTASPGNEAIIPTFKLWNIPVNI</sequence>
<evidence type="ECO:0000313" key="1">
    <source>
        <dbReference type="EMBL" id="PMB63335.1"/>
    </source>
</evidence>